<dbReference type="InterPro" id="IPR001841">
    <property type="entry name" value="Znf_RING"/>
</dbReference>
<reference evidence="7" key="2">
    <citation type="submission" date="2018-04" db="EMBL/GenBank/DDBJ databases">
        <title>OnivRS2 (Oryza nivara Reference Sequence Version 2).</title>
        <authorList>
            <person name="Zhang J."/>
            <person name="Kudrna D."/>
            <person name="Lee S."/>
            <person name="Talag J."/>
            <person name="Rajasekar S."/>
            <person name="Welchert J."/>
            <person name="Hsing Y.-I."/>
            <person name="Wing R.A."/>
        </authorList>
    </citation>
    <scope>NUCLEOTIDE SEQUENCE [LARGE SCALE GENOMIC DNA]</scope>
    <source>
        <strain evidence="7">SL10</strain>
    </source>
</reference>
<evidence type="ECO:0000259" key="6">
    <source>
        <dbReference type="PROSITE" id="PS50089"/>
    </source>
</evidence>
<dbReference type="PANTHER" id="PTHR46293">
    <property type="entry name" value="E3 UBIQUITIN PROTEIN LIGASE DRIP1"/>
    <property type="match status" value="1"/>
</dbReference>
<dbReference type="PROSITE" id="PS00518">
    <property type="entry name" value="ZF_RING_1"/>
    <property type="match status" value="1"/>
</dbReference>
<dbReference type="SMART" id="SM00184">
    <property type="entry name" value="RING"/>
    <property type="match status" value="1"/>
</dbReference>
<feature type="domain" description="RING-type" evidence="6">
    <location>
        <begin position="34"/>
        <end position="75"/>
    </location>
</feature>
<proteinExistence type="predicted"/>
<dbReference type="PROSITE" id="PS50089">
    <property type="entry name" value="ZF_RING_2"/>
    <property type="match status" value="1"/>
</dbReference>
<dbReference type="InterPro" id="IPR044807">
    <property type="entry name" value="DRIP1-like"/>
</dbReference>
<evidence type="ECO:0000313" key="7">
    <source>
        <dbReference type="EnsemblPlants" id="ONIVA03G38810.2"/>
    </source>
</evidence>
<dbReference type="InterPro" id="IPR013083">
    <property type="entry name" value="Znf_RING/FYVE/PHD"/>
</dbReference>
<dbReference type="AlphaFoldDB" id="A0A0E0GUZ3"/>
<dbReference type="EnsemblPlants" id="ONIVA03G38810.2">
    <property type="protein sequence ID" value="ONIVA03G38810.2"/>
    <property type="gene ID" value="ONIVA03G38810"/>
</dbReference>
<reference evidence="7" key="1">
    <citation type="submission" date="2015-04" db="UniProtKB">
        <authorList>
            <consortium name="EnsemblPlants"/>
        </authorList>
    </citation>
    <scope>IDENTIFICATION</scope>
    <source>
        <strain evidence="7">SL10</strain>
    </source>
</reference>
<evidence type="ECO:0000256" key="2">
    <source>
        <dbReference type="ARBA" id="ARBA00022771"/>
    </source>
</evidence>
<evidence type="ECO:0000256" key="1">
    <source>
        <dbReference type="ARBA" id="ARBA00022723"/>
    </source>
</evidence>
<feature type="compositionally biased region" description="Basic and acidic residues" evidence="5">
    <location>
        <begin position="132"/>
        <end position="155"/>
    </location>
</feature>
<evidence type="ECO:0000256" key="4">
    <source>
        <dbReference type="PROSITE-ProRule" id="PRU00175"/>
    </source>
</evidence>
<protein>
    <recommendedName>
        <fullName evidence="6">RING-type domain-containing protein</fullName>
    </recommendedName>
</protein>
<dbReference type="CDD" id="cd16525">
    <property type="entry name" value="RING-HC_PCGF"/>
    <property type="match status" value="1"/>
</dbReference>
<dbReference type="PANTHER" id="PTHR46293:SF4">
    <property type="entry name" value="OS03G0798200 PROTEIN"/>
    <property type="match status" value="1"/>
</dbReference>
<sequence length="333" mass="36755">MQGAAPGDAAGEEVGGGGDVVMVRRASVAACLTCPLCGRLLRDAATISECLHTFCRKCIHEEFVDKESCCCPTCNIDLGCAPLEKLRVDHSMQFVRSRIFPFKRRKHSTSRGSKDTSKKLGGWRPLGCQLKLGKDKKSLKSSVKDTNRTKSKSGDTDDGAPASKAKAREPFTRYGRAAKRTGSKKLLMLKNKKKRFKAKQPSKKRRFRALWFYLLAAFDQRGVPTLPQLPAKYLRIKDVDLPASIIQKYLAQKLNLSSETEVEVLCGGKVVNQGMTLHDLADCWLEKGPKSRMRSSVGSPATGFMVTLFYRRPDVDVSSSPAPPQPDTESCHS</sequence>
<feature type="region of interest" description="Disordered" evidence="5">
    <location>
        <begin position="105"/>
        <end position="170"/>
    </location>
</feature>
<keyword evidence="2 4" id="KW-0863">Zinc-finger</keyword>
<dbReference type="SUPFAM" id="SSF57850">
    <property type="entry name" value="RING/U-box"/>
    <property type="match status" value="1"/>
</dbReference>
<dbReference type="InterPro" id="IPR018957">
    <property type="entry name" value="Znf_C3HC4_RING-type"/>
</dbReference>
<dbReference type="GO" id="GO:0004842">
    <property type="term" value="F:ubiquitin-protein transferase activity"/>
    <property type="evidence" value="ECO:0007669"/>
    <property type="project" value="InterPro"/>
</dbReference>
<dbReference type="Gene3D" id="3.30.40.10">
    <property type="entry name" value="Zinc/RING finger domain, C3HC4 (zinc finger)"/>
    <property type="match status" value="1"/>
</dbReference>
<name>A0A0E0GUZ3_ORYNI</name>
<evidence type="ECO:0000256" key="3">
    <source>
        <dbReference type="ARBA" id="ARBA00022833"/>
    </source>
</evidence>
<accession>A0A0E0GUZ3</accession>
<dbReference type="Proteomes" id="UP000006591">
    <property type="component" value="Chromosome 3"/>
</dbReference>
<dbReference type="InterPro" id="IPR017907">
    <property type="entry name" value="Znf_RING_CS"/>
</dbReference>
<dbReference type="Gene3D" id="3.10.20.90">
    <property type="entry name" value="Phosphatidylinositol 3-kinase Catalytic Subunit, Chain A, domain 1"/>
    <property type="match status" value="1"/>
</dbReference>
<keyword evidence="3" id="KW-0862">Zinc</keyword>
<keyword evidence="1" id="KW-0479">Metal-binding</keyword>
<evidence type="ECO:0000313" key="8">
    <source>
        <dbReference type="Proteomes" id="UP000006591"/>
    </source>
</evidence>
<dbReference type="Pfam" id="PF00097">
    <property type="entry name" value="zf-C3HC4"/>
    <property type="match status" value="1"/>
</dbReference>
<organism evidence="7">
    <name type="scientific">Oryza nivara</name>
    <name type="common">Indian wild rice</name>
    <name type="synonym">Oryza sativa f. spontanea</name>
    <dbReference type="NCBI Taxonomy" id="4536"/>
    <lineage>
        <taxon>Eukaryota</taxon>
        <taxon>Viridiplantae</taxon>
        <taxon>Streptophyta</taxon>
        <taxon>Embryophyta</taxon>
        <taxon>Tracheophyta</taxon>
        <taxon>Spermatophyta</taxon>
        <taxon>Magnoliopsida</taxon>
        <taxon>Liliopsida</taxon>
        <taxon>Poales</taxon>
        <taxon>Poaceae</taxon>
        <taxon>BOP clade</taxon>
        <taxon>Oryzoideae</taxon>
        <taxon>Oryzeae</taxon>
        <taxon>Oryzinae</taxon>
        <taxon>Oryza</taxon>
    </lineage>
</organism>
<dbReference type="GO" id="GO:0008270">
    <property type="term" value="F:zinc ion binding"/>
    <property type="evidence" value="ECO:0007669"/>
    <property type="project" value="UniProtKB-KW"/>
</dbReference>
<dbReference type="Gramene" id="ONIVA03G38810.2">
    <property type="protein sequence ID" value="ONIVA03G38810.2"/>
    <property type="gene ID" value="ONIVA03G38810"/>
</dbReference>
<keyword evidence="8" id="KW-1185">Reference proteome</keyword>
<evidence type="ECO:0000256" key="5">
    <source>
        <dbReference type="SAM" id="MobiDB-lite"/>
    </source>
</evidence>